<dbReference type="RefSeq" id="WP_227200269.1">
    <property type="nucleotide sequence ID" value="NZ_JBBNFW010000144.1"/>
</dbReference>
<evidence type="ECO:0000256" key="1">
    <source>
        <dbReference type="SAM" id="SignalP"/>
    </source>
</evidence>
<keyword evidence="1" id="KW-0732">Signal</keyword>
<proteinExistence type="predicted"/>
<accession>A0ABV1CK37</accession>
<gene>
    <name evidence="2" type="ORF">AAAX94_06870</name>
</gene>
<keyword evidence="3" id="KW-1185">Reference proteome</keyword>
<evidence type="ECO:0000313" key="2">
    <source>
        <dbReference type="EMBL" id="MEQ2412743.1"/>
    </source>
</evidence>
<protein>
    <submittedName>
        <fullName evidence="2">PHB depolymerase family esterase</fullName>
    </submittedName>
</protein>
<reference evidence="2 3" key="1">
    <citation type="submission" date="2024-04" db="EMBL/GenBank/DDBJ databases">
        <title>Human intestinal bacterial collection.</title>
        <authorList>
            <person name="Pauvert C."/>
            <person name="Hitch T.C.A."/>
            <person name="Clavel T."/>
        </authorList>
    </citation>
    <scope>NUCLEOTIDE SEQUENCE [LARGE SCALE GENOMIC DNA]</scope>
    <source>
        <strain evidence="2 3">CLA-AA-H161</strain>
    </source>
</reference>
<dbReference type="SUPFAM" id="SSF53474">
    <property type="entry name" value="alpha/beta-Hydrolases"/>
    <property type="match status" value="1"/>
</dbReference>
<dbReference type="InterPro" id="IPR029058">
    <property type="entry name" value="AB_hydrolase_fold"/>
</dbReference>
<dbReference type="EMBL" id="JBBNFW010000144">
    <property type="protein sequence ID" value="MEQ2412743.1"/>
    <property type="molecule type" value="Genomic_DNA"/>
</dbReference>
<sequence>MKKWLCMLLCMAMTTSASPVWAAGNTEEDKATEAAAGDETAFVKSITADCELAPYGYRVTSFVLTVDSTADLMNLKADDFQMNNCVMDQMAHEVRNIPAKQVSFTENQVLIEVEPFYLKISGGGYGDPFTMTCTNENLDFGYDEAMAGIKCDTVDAFDLLESTSGSTTVPYWLYSPETQDEALPLVIFNHGGMNDAGEVAAIDAAPFIVSFAEEESQKKLPCYVMASVRDNDVDTQETCAAIKGAIDGLVESGKVDPNRVYMTGESAGAMATMTFANQYPGYLAAIVLLNGGPFDVSLDNTLEEATAMDLNAPYSDAELETFANSGTSVMFVQSLGDILSVPIRFATVYNKLLNLGMKPGDNLVWHSYTAEQYNYLLGDGTVVLPDNESYTAVDNITGKTTYSSSTGKLHSSSCGASNDSFIKMWLVDQTLADPVEYVPYEVEGEDYTQIPEGYTKYQNYKATVVGSAVDVLCAMNDDETEFYLYFFTFNDDQVLKGKINEDGTVQVLYDLTGFMAGEAENALAGIDESAWQPVE</sequence>
<feature type="signal peptide" evidence="1">
    <location>
        <begin position="1"/>
        <end position="22"/>
    </location>
</feature>
<name>A0ABV1CK37_9FIRM</name>
<dbReference type="Gene3D" id="3.40.50.1820">
    <property type="entry name" value="alpha/beta hydrolase"/>
    <property type="match status" value="1"/>
</dbReference>
<evidence type="ECO:0000313" key="3">
    <source>
        <dbReference type="Proteomes" id="UP001470752"/>
    </source>
</evidence>
<organism evidence="2 3">
    <name type="scientific">Blautia acetigignens</name>
    <dbReference type="NCBI Taxonomy" id="2981783"/>
    <lineage>
        <taxon>Bacteria</taxon>
        <taxon>Bacillati</taxon>
        <taxon>Bacillota</taxon>
        <taxon>Clostridia</taxon>
        <taxon>Lachnospirales</taxon>
        <taxon>Lachnospiraceae</taxon>
        <taxon>Blautia</taxon>
    </lineage>
</organism>
<feature type="chain" id="PRO_5047339794" evidence="1">
    <location>
        <begin position="23"/>
        <end position="535"/>
    </location>
</feature>
<comment type="caution">
    <text evidence="2">The sequence shown here is derived from an EMBL/GenBank/DDBJ whole genome shotgun (WGS) entry which is preliminary data.</text>
</comment>
<dbReference type="Proteomes" id="UP001470752">
    <property type="component" value="Unassembled WGS sequence"/>
</dbReference>
<dbReference type="GeneID" id="69513259"/>